<gene>
    <name evidence="2" type="ORF">SNOG_11230</name>
</gene>
<keyword evidence="1" id="KW-1133">Transmembrane helix</keyword>
<dbReference type="RefSeq" id="XP_001801472.1">
    <property type="nucleotide sequence ID" value="XM_001801420.1"/>
</dbReference>
<accession>Q0UAI4</accession>
<dbReference type="EMBL" id="CH445342">
    <property type="protein sequence ID" value="EAT81729.2"/>
    <property type="molecule type" value="Genomic_DNA"/>
</dbReference>
<reference evidence="3" key="1">
    <citation type="journal article" date="2007" name="Plant Cell">
        <title>Dothideomycete-plant interactions illuminated by genome sequencing and EST analysis of the wheat pathogen Stagonospora nodorum.</title>
        <authorList>
            <person name="Hane J.K."/>
            <person name="Lowe R.G."/>
            <person name="Solomon P.S."/>
            <person name="Tan K.C."/>
            <person name="Schoch C.L."/>
            <person name="Spatafora J.W."/>
            <person name="Crous P.W."/>
            <person name="Kodira C."/>
            <person name="Birren B.W."/>
            <person name="Galagan J.E."/>
            <person name="Torriani S.F."/>
            <person name="McDonald B.A."/>
            <person name="Oliver R.P."/>
        </authorList>
    </citation>
    <scope>NUCLEOTIDE SEQUENCE [LARGE SCALE GENOMIC DNA]</scope>
    <source>
        <strain evidence="3">SN15 / ATCC MYA-4574 / FGSC 10173</strain>
    </source>
</reference>
<dbReference type="HOGENOM" id="CLU_400146_0_0_1"/>
<evidence type="ECO:0000313" key="2">
    <source>
        <dbReference type="EMBL" id="EAT81729.2"/>
    </source>
</evidence>
<dbReference type="InParanoid" id="Q0UAI4"/>
<feature type="transmembrane region" description="Helical" evidence="1">
    <location>
        <begin position="202"/>
        <end position="227"/>
    </location>
</feature>
<feature type="transmembrane region" description="Helical" evidence="1">
    <location>
        <begin position="560"/>
        <end position="586"/>
    </location>
</feature>
<feature type="transmembrane region" description="Helical" evidence="1">
    <location>
        <begin position="261"/>
        <end position="282"/>
    </location>
</feature>
<proteinExistence type="predicted"/>
<dbReference type="eggNOG" id="ENOG502RXBF">
    <property type="taxonomic scope" value="Eukaryota"/>
</dbReference>
<organism evidence="2 3">
    <name type="scientific">Phaeosphaeria nodorum (strain SN15 / ATCC MYA-4574 / FGSC 10173)</name>
    <name type="common">Glume blotch fungus</name>
    <name type="synonym">Parastagonospora nodorum</name>
    <dbReference type="NCBI Taxonomy" id="321614"/>
    <lineage>
        <taxon>Eukaryota</taxon>
        <taxon>Fungi</taxon>
        <taxon>Dikarya</taxon>
        <taxon>Ascomycota</taxon>
        <taxon>Pezizomycotina</taxon>
        <taxon>Dothideomycetes</taxon>
        <taxon>Pleosporomycetidae</taxon>
        <taxon>Pleosporales</taxon>
        <taxon>Pleosporineae</taxon>
        <taxon>Phaeosphaeriaceae</taxon>
        <taxon>Parastagonospora</taxon>
    </lineage>
</organism>
<dbReference type="VEuPathDB" id="FungiDB:JI435_112300"/>
<dbReference type="KEGG" id="pno:SNOG_11230"/>
<keyword evidence="1" id="KW-0472">Membrane</keyword>
<feature type="transmembrane region" description="Helical" evidence="1">
    <location>
        <begin position="302"/>
        <end position="324"/>
    </location>
</feature>
<protein>
    <submittedName>
        <fullName evidence="2">Uncharacterized protein</fullName>
    </submittedName>
</protein>
<evidence type="ECO:0000313" key="3">
    <source>
        <dbReference type="Proteomes" id="UP000001055"/>
    </source>
</evidence>
<dbReference type="Proteomes" id="UP000001055">
    <property type="component" value="Unassembled WGS sequence"/>
</dbReference>
<evidence type="ECO:0000256" key="1">
    <source>
        <dbReference type="SAM" id="Phobius"/>
    </source>
</evidence>
<keyword evidence="1" id="KW-0812">Transmembrane</keyword>
<sequence length="688" mass="75821">MYTLDLECENASHKADNSTRISYLSNGGCNITDLGLDGNLTVGENTSRYKSLETKQYTGMYIGYHNAGLASYYLKRQPLDWSEFNATYFESVLNSGRLEVNARSDAMPGVTIPKYWDVVARTNLTLSSDLMSMVGLAVGTGTRPLEEYLDWQALSKAYADAYRLLFVRAMVDVLGKGDNFSSSKEVAGQRQVVSEAVLLEPVFVHIVVGFLAVVSISTIALLILTFIRQRNLRTDPSFVSSTGQRRDSPSSIAKPVRPVEFSLWVAFPIINLFVALAILLGVLYGKAHANVVLQALRAKHFVLASVCAMALLANLLAVAFSGLFNQVSVDIQHTIALNPTYEPNFVLVNGSVGPLANNNQGTPNLSGAYFGGDGADHFLIAESNITRNTSLPAWTDNAMFYVPVFDEGGNTSHLSTSILEAKTNAIGATLECKEMELGQDFNAHIIDTEGSMNVSIPNGQGSSFWGGCVKGREFVQRQGAFLFRAGAGWHNDTFANDYLNYFIKQLPVPKLEDVLEPLNQVYAKLFAIWFGRNKQDLLVPNQNNESATLYGSRLEPERRLFLSSTMFIISEAILCTYVVVAIWVYTRRPGQYLARMPTSIASIIALFAASTAVEDMQGTSHLDRKERAQHLRRLDSRYGFGSFIGGMDGRVHIGIEKVPLVVKPRAKKTTWLEHKLPLLRKRSVGPSV</sequence>
<dbReference type="AlphaFoldDB" id="Q0UAI4"/>
<dbReference type="PANTHER" id="PTHR37544">
    <property type="entry name" value="SPRAY-RELATED"/>
    <property type="match status" value="1"/>
</dbReference>
<name>Q0UAI4_PHANO</name>
<dbReference type="GeneID" id="5978380"/>
<feature type="transmembrane region" description="Helical" evidence="1">
    <location>
        <begin position="592"/>
        <end position="613"/>
    </location>
</feature>
<dbReference type="PANTHER" id="PTHR37544:SF3">
    <property type="entry name" value="SPRAY"/>
    <property type="match status" value="1"/>
</dbReference>